<dbReference type="PANTHER" id="PTHR33112">
    <property type="entry name" value="DOMAIN PROTEIN, PUTATIVE-RELATED"/>
    <property type="match status" value="1"/>
</dbReference>
<comment type="caution">
    <text evidence="2">The sequence shown here is derived from an EMBL/GenBank/DDBJ whole genome shotgun (WGS) entry which is preliminary data.</text>
</comment>
<feature type="domain" description="Heterokaryon incompatibility" evidence="1">
    <location>
        <begin position="12"/>
        <end position="132"/>
    </location>
</feature>
<dbReference type="PANTHER" id="PTHR33112:SF9">
    <property type="entry name" value="HETEROKARYON INCOMPATIBILITY DOMAIN-CONTAINING PROTEIN"/>
    <property type="match status" value="1"/>
</dbReference>
<dbReference type="RefSeq" id="XP_043169475.1">
    <property type="nucleotide sequence ID" value="XM_043313540.1"/>
</dbReference>
<sequence>MGNVSARYTELDSSMLPQTLHDAVAATRGLGLKYLWVDSLCILQDDPDDWSREASNMANIYSGAHVVLAATFPEDCTQGFLHARPTPLAIRFGETGKSRAEVHATYNRTHDCWDHSHRNDLAIFKRAWCMQERFLARRILYFMQDEIHFQCQEVRLCECDSSHKSYVDPVKAEDIIGNYDPYTLAATECFMLLQAKEPLESSFPMSFGLLWAGVVQEYSQLNLTYHEDVLPALSGIAHEISQHHPGRYLAGLWQRDLAIQLAWQPVISSSDGKECSVERTRNPGPSFSWISWPGFVYFWIDLDSNMELVPICAFESSDIQLATDDPFGRVLADSCICIQGYAADILQAGLDINDDDLDNGSAYSQLSGANGSSLMILGLYKCAYKDDENGRLGSALVTGLLLQPRDNVSEYVRVGVINEVPAAQFYAVAREGSFTIV</sequence>
<protein>
    <recommendedName>
        <fullName evidence="1">Heterokaryon incompatibility domain-containing protein</fullName>
    </recommendedName>
</protein>
<keyword evidence="3" id="KW-1185">Reference proteome</keyword>
<dbReference type="GeneID" id="67017752"/>
<accession>A0A8J2I5V2</accession>
<evidence type="ECO:0000259" key="1">
    <source>
        <dbReference type="Pfam" id="PF06985"/>
    </source>
</evidence>
<dbReference type="EMBL" id="CAJRGZ010000019">
    <property type="protein sequence ID" value="CAG5160870.1"/>
    <property type="molecule type" value="Genomic_DNA"/>
</dbReference>
<dbReference type="OrthoDB" id="5362512at2759"/>
<dbReference type="Proteomes" id="UP000676310">
    <property type="component" value="Unassembled WGS sequence"/>
</dbReference>
<evidence type="ECO:0000313" key="3">
    <source>
        <dbReference type="Proteomes" id="UP000676310"/>
    </source>
</evidence>
<organism evidence="2 3">
    <name type="scientific">Alternaria atra</name>
    <dbReference type="NCBI Taxonomy" id="119953"/>
    <lineage>
        <taxon>Eukaryota</taxon>
        <taxon>Fungi</taxon>
        <taxon>Dikarya</taxon>
        <taxon>Ascomycota</taxon>
        <taxon>Pezizomycotina</taxon>
        <taxon>Dothideomycetes</taxon>
        <taxon>Pleosporomycetidae</taxon>
        <taxon>Pleosporales</taxon>
        <taxon>Pleosporineae</taxon>
        <taxon>Pleosporaceae</taxon>
        <taxon>Alternaria</taxon>
        <taxon>Alternaria sect. Ulocladioides</taxon>
    </lineage>
</organism>
<dbReference type="Pfam" id="PF06985">
    <property type="entry name" value="HET"/>
    <property type="match status" value="1"/>
</dbReference>
<proteinExistence type="predicted"/>
<dbReference type="InterPro" id="IPR010730">
    <property type="entry name" value="HET"/>
</dbReference>
<gene>
    <name evidence="2" type="ORF">ALTATR162_LOCUS5920</name>
</gene>
<reference evidence="2" key="1">
    <citation type="submission" date="2021-05" db="EMBL/GenBank/DDBJ databases">
        <authorList>
            <person name="Stam R."/>
        </authorList>
    </citation>
    <scope>NUCLEOTIDE SEQUENCE</scope>
    <source>
        <strain evidence="2">CS162</strain>
    </source>
</reference>
<dbReference type="AlphaFoldDB" id="A0A8J2I5V2"/>
<name>A0A8J2I5V2_9PLEO</name>
<evidence type="ECO:0000313" key="2">
    <source>
        <dbReference type="EMBL" id="CAG5160870.1"/>
    </source>
</evidence>